<comment type="caution">
    <text evidence="2">The sequence shown here is derived from an EMBL/GenBank/DDBJ whole genome shotgun (WGS) entry which is preliminary data.</text>
</comment>
<feature type="signal peptide" evidence="1">
    <location>
        <begin position="1"/>
        <end position="20"/>
    </location>
</feature>
<evidence type="ECO:0000256" key="1">
    <source>
        <dbReference type="SAM" id="SignalP"/>
    </source>
</evidence>
<evidence type="ECO:0000313" key="2">
    <source>
        <dbReference type="EMBL" id="PKI38695.1"/>
    </source>
</evidence>
<gene>
    <name evidence="2" type="ORF">CRG98_040903</name>
</gene>
<keyword evidence="1" id="KW-0732">Signal</keyword>
<organism evidence="2 3">
    <name type="scientific">Punica granatum</name>
    <name type="common">Pomegranate</name>
    <dbReference type="NCBI Taxonomy" id="22663"/>
    <lineage>
        <taxon>Eukaryota</taxon>
        <taxon>Viridiplantae</taxon>
        <taxon>Streptophyta</taxon>
        <taxon>Embryophyta</taxon>
        <taxon>Tracheophyta</taxon>
        <taxon>Spermatophyta</taxon>
        <taxon>Magnoliopsida</taxon>
        <taxon>eudicotyledons</taxon>
        <taxon>Gunneridae</taxon>
        <taxon>Pentapetalae</taxon>
        <taxon>rosids</taxon>
        <taxon>malvids</taxon>
        <taxon>Myrtales</taxon>
        <taxon>Lythraceae</taxon>
        <taxon>Punica</taxon>
    </lineage>
</organism>
<evidence type="ECO:0008006" key="4">
    <source>
        <dbReference type="Google" id="ProtNLM"/>
    </source>
</evidence>
<proteinExistence type="predicted"/>
<sequence length="77" mass="8300">MKLLWFWAVIGLVLSECVYGFEFLDFNVTEESYVETIDGVASQANNALLVGLTLIRSAGAKGAASELCTVDFSFNSG</sequence>
<dbReference type="AlphaFoldDB" id="A0A2I0I3W6"/>
<accession>A0A2I0I3W6</accession>
<dbReference type="EMBL" id="PGOL01004036">
    <property type="protein sequence ID" value="PKI38695.1"/>
    <property type="molecule type" value="Genomic_DNA"/>
</dbReference>
<name>A0A2I0I3W6_PUNGR</name>
<keyword evidence="3" id="KW-1185">Reference proteome</keyword>
<evidence type="ECO:0000313" key="3">
    <source>
        <dbReference type="Proteomes" id="UP000233551"/>
    </source>
</evidence>
<dbReference type="Proteomes" id="UP000233551">
    <property type="component" value="Unassembled WGS sequence"/>
</dbReference>
<feature type="chain" id="PRO_5014130681" description="Legume lectin domain-containing protein" evidence="1">
    <location>
        <begin position="21"/>
        <end position="77"/>
    </location>
</feature>
<protein>
    <recommendedName>
        <fullName evidence="4">Legume lectin domain-containing protein</fullName>
    </recommendedName>
</protein>
<reference evidence="2 3" key="1">
    <citation type="submission" date="2017-11" db="EMBL/GenBank/DDBJ databases">
        <title>De-novo sequencing of pomegranate (Punica granatum L.) genome.</title>
        <authorList>
            <person name="Akparov Z."/>
            <person name="Amiraslanov A."/>
            <person name="Hajiyeva S."/>
            <person name="Abbasov M."/>
            <person name="Kaur K."/>
            <person name="Hamwieh A."/>
            <person name="Solovyev V."/>
            <person name="Salamov A."/>
            <person name="Braich B."/>
            <person name="Kosarev P."/>
            <person name="Mahmoud A."/>
            <person name="Hajiyev E."/>
            <person name="Babayeva S."/>
            <person name="Izzatullayeva V."/>
            <person name="Mammadov A."/>
            <person name="Mammadov A."/>
            <person name="Sharifova S."/>
            <person name="Ojaghi J."/>
            <person name="Eynullazada K."/>
            <person name="Bayramov B."/>
            <person name="Abdulazimova A."/>
            <person name="Shahmuradov I."/>
        </authorList>
    </citation>
    <scope>NUCLEOTIDE SEQUENCE [LARGE SCALE GENOMIC DNA]</scope>
    <source>
        <strain evidence="3">cv. AG2017</strain>
        <tissue evidence="2">Leaf</tissue>
    </source>
</reference>